<evidence type="ECO:0000256" key="3">
    <source>
        <dbReference type="ARBA" id="ARBA00004659"/>
    </source>
</evidence>
<name>M4F2A2_BRACM</name>
<comment type="subunit">
    <text evidence="5">Homodimer.</text>
</comment>
<evidence type="ECO:0000259" key="12">
    <source>
        <dbReference type="Pfam" id="PF00156"/>
    </source>
</evidence>
<evidence type="ECO:0000313" key="13">
    <source>
        <dbReference type="EnsemblPlants" id="Bra035200.1-P"/>
    </source>
</evidence>
<protein>
    <recommendedName>
        <fullName evidence="6">adenine phosphoribosyltransferase</fullName>
        <ecNumber evidence="6">2.4.2.7</ecNumber>
    </recommendedName>
</protein>
<evidence type="ECO:0000256" key="2">
    <source>
        <dbReference type="ARBA" id="ARBA00004496"/>
    </source>
</evidence>
<organism evidence="13 14">
    <name type="scientific">Brassica campestris</name>
    <name type="common">Field mustard</name>
    <dbReference type="NCBI Taxonomy" id="3711"/>
    <lineage>
        <taxon>Eukaryota</taxon>
        <taxon>Viridiplantae</taxon>
        <taxon>Streptophyta</taxon>
        <taxon>Embryophyta</taxon>
        <taxon>Tracheophyta</taxon>
        <taxon>Spermatophyta</taxon>
        <taxon>Magnoliopsida</taxon>
        <taxon>eudicotyledons</taxon>
        <taxon>Gunneridae</taxon>
        <taxon>Pentapetalae</taxon>
        <taxon>rosids</taxon>
        <taxon>malvids</taxon>
        <taxon>Brassicales</taxon>
        <taxon>Brassicaceae</taxon>
        <taxon>Brassiceae</taxon>
        <taxon>Brassica</taxon>
    </lineage>
</organism>
<evidence type="ECO:0000256" key="4">
    <source>
        <dbReference type="ARBA" id="ARBA00008391"/>
    </source>
</evidence>
<comment type="subcellular location">
    <subcellularLocation>
        <location evidence="2">Cytoplasm</location>
    </subcellularLocation>
</comment>
<dbReference type="HAMAP" id="MF_00004">
    <property type="entry name" value="Aden_phosphoribosyltr"/>
    <property type="match status" value="1"/>
</dbReference>
<dbReference type="OMA" id="RSAETCC"/>
<dbReference type="GO" id="GO:0006168">
    <property type="term" value="P:adenine salvage"/>
    <property type="evidence" value="ECO:0007669"/>
    <property type="project" value="InterPro"/>
</dbReference>
<comment type="pathway">
    <text evidence="3">Purine metabolism; AMP biosynthesis via salvage pathway; AMP from adenine: step 1/1.</text>
</comment>
<dbReference type="Proteomes" id="UP000011750">
    <property type="component" value="Chromosome A07"/>
</dbReference>
<proteinExistence type="inferred from homology"/>
<dbReference type="EnsemblPlants" id="Bra035200.1">
    <property type="protein sequence ID" value="Bra035200.1-P"/>
    <property type="gene ID" value="Bra035200"/>
</dbReference>
<dbReference type="Gramene" id="Bra035200.1">
    <property type="protein sequence ID" value="Bra035200.1-P"/>
    <property type="gene ID" value="Bra035200"/>
</dbReference>
<evidence type="ECO:0000256" key="9">
    <source>
        <dbReference type="ARBA" id="ARBA00022679"/>
    </source>
</evidence>
<dbReference type="InterPro" id="IPR005764">
    <property type="entry name" value="Ade_phspho_trans"/>
</dbReference>
<dbReference type="UniPathway" id="UPA00588">
    <property type="reaction ID" value="UER00646"/>
</dbReference>
<dbReference type="InterPro" id="IPR050120">
    <property type="entry name" value="Adenine_PRTase"/>
</dbReference>
<keyword evidence="7" id="KW-0963">Cytoplasm</keyword>
<dbReference type="GO" id="GO:0006166">
    <property type="term" value="P:purine ribonucleoside salvage"/>
    <property type="evidence" value="ECO:0007669"/>
    <property type="project" value="UniProtKB-KW"/>
</dbReference>
<dbReference type="PANTHER" id="PTHR11776">
    <property type="entry name" value="ADENINE PHOSPHORIBOSYLTRANSFERASE"/>
    <property type="match status" value="1"/>
</dbReference>
<dbReference type="SUPFAM" id="SSF53271">
    <property type="entry name" value="PRTase-like"/>
    <property type="match status" value="1"/>
</dbReference>
<feature type="region of interest" description="Disordered" evidence="11">
    <location>
        <begin position="272"/>
        <end position="293"/>
    </location>
</feature>
<dbReference type="NCBIfam" id="NF002634">
    <property type="entry name" value="PRK02304.1-3"/>
    <property type="match status" value="1"/>
</dbReference>
<evidence type="ECO:0000256" key="5">
    <source>
        <dbReference type="ARBA" id="ARBA00011738"/>
    </source>
</evidence>
<dbReference type="Gene3D" id="3.40.50.2020">
    <property type="match status" value="1"/>
</dbReference>
<evidence type="ECO:0000313" key="14">
    <source>
        <dbReference type="Proteomes" id="UP000011750"/>
    </source>
</evidence>
<feature type="compositionally biased region" description="Polar residues" evidence="11">
    <location>
        <begin position="277"/>
        <end position="291"/>
    </location>
</feature>
<keyword evidence="14" id="KW-1185">Reference proteome</keyword>
<reference evidence="13 14" key="2">
    <citation type="journal article" date="2018" name="Hortic Res">
        <title>Improved Brassica rapa reference genome by single-molecule sequencing and chromosome conformation capture technologies.</title>
        <authorList>
            <person name="Zhang L."/>
            <person name="Cai X."/>
            <person name="Wu J."/>
            <person name="Liu M."/>
            <person name="Grob S."/>
            <person name="Cheng F."/>
            <person name="Liang J."/>
            <person name="Cai C."/>
            <person name="Liu Z."/>
            <person name="Liu B."/>
            <person name="Wang F."/>
            <person name="Li S."/>
            <person name="Liu F."/>
            <person name="Li X."/>
            <person name="Cheng L."/>
            <person name="Yang W."/>
            <person name="Li M.H."/>
            <person name="Grossniklaus U."/>
            <person name="Zheng H."/>
            <person name="Wang X."/>
        </authorList>
    </citation>
    <scope>NUCLEOTIDE SEQUENCE [LARGE SCALE GENOMIC DNA]</scope>
    <source>
        <strain evidence="13 14">cv. Chiifu-401-42</strain>
    </source>
</reference>
<accession>M4F2A2</accession>
<dbReference type="GO" id="GO:0044209">
    <property type="term" value="P:AMP salvage"/>
    <property type="evidence" value="ECO:0007669"/>
    <property type="project" value="UniProtKB-UniPathway"/>
</dbReference>
<dbReference type="InterPro" id="IPR029057">
    <property type="entry name" value="PRTase-like"/>
</dbReference>
<sequence length="335" mass="37160">MFAVENGLQGDPRLQTISDAIRVIPHFPKTRIMFQDITTLLLDPVAFKHVVDIFVDRYKHMNISLVAGVEARGFIFGPPIALAIGAKFVPLRKPGKLPGRVISEDYELEYGNDRLEMSMEAVKTHERALVIDDLVATGGTLSASINLLERAGAEVVECACVVGLPKFKGECRLKGKPLYVLVEPSQDIRIESLLHLLRRQRGSDVILLRNLHSGPLRPLSLDQLRTVFPHLELTGSDTLSTGTDDAKVCSATVLEALAKVLSARAREQVANKFQEESAATSRSPNQGQRSAETCCCNPARASNQQQLELLKQLIPQYQEKMRNLEGTIEILFFFF</sequence>
<dbReference type="FunFam" id="3.40.50.2020:FF:000022">
    <property type="entry name" value="Adenine phosphoribosyltransferase 1"/>
    <property type="match status" value="1"/>
</dbReference>
<comment type="similarity">
    <text evidence="4">Belongs to the purine/pyrimidine phosphoribosyltransferase family.</text>
</comment>
<evidence type="ECO:0000256" key="7">
    <source>
        <dbReference type="ARBA" id="ARBA00022490"/>
    </source>
</evidence>
<evidence type="ECO:0000256" key="1">
    <source>
        <dbReference type="ARBA" id="ARBA00000868"/>
    </source>
</evidence>
<dbReference type="CDD" id="cd06223">
    <property type="entry name" value="PRTases_typeI"/>
    <property type="match status" value="1"/>
</dbReference>
<evidence type="ECO:0000256" key="8">
    <source>
        <dbReference type="ARBA" id="ARBA00022676"/>
    </source>
</evidence>
<evidence type="ECO:0000256" key="11">
    <source>
        <dbReference type="SAM" id="MobiDB-lite"/>
    </source>
</evidence>
<dbReference type="InParanoid" id="M4F2A2"/>
<dbReference type="Pfam" id="PF00156">
    <property type="entry name" value="Pribosyltran"/>
    <property type="match status" value="1"/>
</dbReference>
<dbReference type="EC" id="2.4.2.7" evidence="6"/>
<keyword evidence="9" id="KW-0808">Transferase</keyword>
<evidence type="ECO:0000256" key="6">
    <source>
        <dbReference type="ARBA" id="ARBA00011893"/>
    </source>
</evidence>
<reference evidence="13" key="3">
    <citation type="submission" date="2023-03" db="UniProtKB">
        <authorList>
            <consortium name="EnsemblPlants"/>
        </authorList>
    </citation>
    <scope>IDENTIFICATION</scope>
    <source>
        <strain evidence="13">cv. Chiifu-401-42</strain>
    </source>
</reference>
<dbReference type="GO" id="GO:0003999">
    <property type="term" value="F:adenine phosphoribosyltransferase activity"/>
    <property type="evidence" value="ECO:0000318"/>
    <property type="project" value="GO_Central"/>
</dbReference>
<dbReference type="NCBIfam" id="TIGR01090">
    <property type="entry name" value="apt"/>
    <property type="match status" value="1"/>
</dbReference>
<feature type="domain" description="Phosphoribosyltransferase" evidence="12">
    <location>
        <begin position="46"/>
        <end position="172"/>
    </location>
</feature>
<keyword evidence="8" id="KW-0328">Glycosyltransferase</keyword>
<reference evidence="13 14" key="1">
    <citation type="journal article" date="2011" name="Nat. Genet.">
        <title>The genome of the mesopolyploid crop species Brassica rapa.</title>
        <authorList>
            <consortium name="Brassica rapa Genome Sequencing Project Consortium"/>
            <person name="Wang X."/>
            <person name="Wang H."/>
            <person name="Wang J."/>
            <person name="Sun R."/>
            <person name="Wu J."/>
            <person name="Liu S."/>
            <person name="Bai Y."/>
            <person name="Mun J.H."/>
            <person name="Bancroft I."/>
            <person name="Cheng F."/>
            <person name="Huang S."/>
            <person name="Li X."/>
            <person name="Hua W."/>
            <person name="Wang J."/>
            <person name="Wang X."/>
            <person name="Freeling M."/>
            <person name="Pires J.C."/>
            <person name="Paterson A.H."/>
            <person name="Chalhoub B."/>
            <person name="Wang B."/>
            <person name="Hayward A."/>
            <person name="Sharpe A.G."/>
            <person name="Park B.S."/>
            <person name="Weisshaar B."/>
            <person name="Liu B."/>
            <person name="Li B."/>
            <person name="Liu B."/>
            <person name="Tong C."/>
            <person name="Song C."/>
            <person name="Duran C."/>
            <person name="Peng C."/>
            <person name="Geng C."/>
            <person name="Koh C."/>
            <person name="Lin C."/>
            <person name="Edwards D."/>
            <person name="Mu D."/>
            <person name="Shen D."/>
            <person name="Soumpourou E."/>
            <person name="Li F."/>
            <person name="Fraser F."/>
            <person name="Conant G."/>
            <person name="Lassalle G."/>
            <person name="King G.J."/>
            <person name="Bonnema G."/>
            <person name="Tang H."/>
            <person name="Wang H."/>
            <person name="Belcram H."/>
            <person name="Zhou H."/>
            <person name="Hirakawa H."/>
            <person name="Abe H."/>
            <person name="Guo H."/>
            <person name="Wang H."/>
            <person name="Jin H."/>
            <person name="Parkin I.A."/>
            <person name="Batley J."/>
            <person name="Kim J.S."/>
            <person name="Just J."/>
            <person name="Li J."/>
            <person name="Xu J."/>
            <person name="Deng J."/>
            <person name="Kim J.A."/>
            <person name="Li J."/>
            <person name="Yu J."/>
            <person name="Meng J."/>
            <person name="Wang J."/>
            <person name="Min J."/>
            <person name="Poulain J."/>
            <person name="Wang J."/>
            <person name="Hatakeyama K."/>
            <person name="Wu K."/>
            <person name="Wang L."/>
            <person name="Fang L."/>
            <person name="Trick M."/>
            <person name="Links M.G."/>
            <person name="Zhao M."/>
            <person name="Jin M."/>
            <person name="Ramchiary N."/>
            <person name="Drou N."/>
            <person name="Berkman P.J."/>
            <person name="Cai Q."/>
            <person name="Huang Q."/>
            <person name="Li R."/>
            <person name="Tabata S."/>
            <person name="Cheng S."/>
            <person name="Zhang S."/>
            <person name="Zhang S."/>
            <person name="Huang S."/>
            <person name="Sato S."/>
            <person name="Sun S."/>
            <person name="Kwon S.J."/>
            <person name="Choi S.R."/>
            <person name="Lee T.H."/>
            <person name="Fan W."/>
            <person name="Zhao X."/>
            <person name="Tan X."/>
            <person name="Xu X."/>
            <person name="Wang Y."/>
            <person name="Qiu Y."/>
            <person name="Yin Y."/>
            <person name="Li Y."/>
            <person name="Du Y."/>
            <person name="Liao Y."/>
            <person name="Lim Y."/>
            <person name="Narusaka Y."/>
            <person name="Wang Y."/>
            <person name="Wang Z."/>
            <person name="Li Z."/>
            <person name="Wang Z."/>
            <person name="Xiong Z."/>
            <person name="Zhang Z."/>
        </authorList>
    </citation>
    <scope>NUCLEOTIDE SEQUENCE [LARGE SCALE GENOMIC DNA]</scope>
    <source>
        <strain evidence="13 14">cv. Chiifu-401-42</strain>
    </source>
</reference>
<keyword evidence="10" id="KW-0660">Purine salvage</keyword>
<dbReference type="eggNOG" id="KOG1712">
    <property type="taxonomic scope" value="Eukaryota"/>
</dbReference>
<comment type="catalytic activity">
    <reaction evidence="1">
        <text>AMP + diphosphate = 5-phospho-alpha-D-ribose 1-diphosphate + adenine</text>
        <dbReference type="Rhea" id="RHEA:16609"/>
        <dbReference type="ChEBI" id="CHEBI:16708"/>
        <dbReference type="ChEBI" id="CHEBI:33019"/>
        <dbReference type="ChEBI" id="CHEBI:58017"/>
        <dbReference type="ChEBI" id="CHEBI:456215"/>
        <dbReference type="EC" id="2.4.2.7"/>
    </reaction>
</comment>
<dbReference type="PANTHER" id="PTHR11776:SF25">
    <property type="entry name" value="ADENINE PHOSPHORIBOSYLTRANSFERASE"/>
    <property type="match status" value="1"/>
</dbReference>
<dbReference type="HOGENOM" id="CLU_071705_0_0_1"/>
<evidence type="ECO:0000256" key="10">
    <source>
        <dbReference type="ARBA" id="ARBA00022726"/>
    </source>
</evidence>
<dbReference type="InterPro" id="IPR000836">
    <property type="entry name" value="PRTase_dom"/>
</dbReference>
<dbReference type="NCBIfam" id="NF002636">
    <property type="entry name" value="PRK02304.1-5"/>
    <property type="match status" value="1"/>
</dbReference>
<dbReference type="STRING" id="51351.M4F2A2"/>
<dbReference type="AlphaFoldDB" id="M4F2A2"/>
<dbReference type="GO" id="GO:0005829">
    <property type="term" value="C:cytosol"/>
    <property type="evidence" value="ECO:0000318"/>
    <property type="project" value="GO_Central"/>
</dbReference>